<dbReference type="InterPro" id="IPR036291">
    <property type="entry name" value="NAD(P)-bd_dom_sf"/>
</dbReference>
<dbReference type="PANTHER" id="PTHR22604">
    <property type="entry name" value="OXIDOREDUCTASES"/>
    <property type="match status" value="1"/>
</dbReference>
<dbReference type="Gene3D" id="3.20.20.100">
    <property type="entry name" value="NADP-dependent oxidoreductase domain"/>
    <property type="match status" value="1"/>
</dbReference>
<evidence type="ECO:0000256" key="1">
    <source>
        <dbReference type="ARBA" id="ARBA00010928"/>
    </source>
</evidence>
<dbReference type="CDD" id="cd19082">
    <property type="entry name" value="AKR_AKR10A1_2"/>
    <property type="match status" value="1"/>
</dbReference>
<reference evidence="6 7" key="1">
    <citation type="submission" date="2023-07" db="EMBL/GenBank/DDBJ databases">
        <title>Genomic Encyclopedia of Type Strains, Phase IV (KMG-IV): sequencing the most valuable type-strain genomes for metagenomic binning, comparative biology and taxonomic classification.</title>
        <authorList>
            <person name="Goeker M."/>
        </authorList>
    </citation>
    <scope>NUCLEOTIDE SEQUENCE [LARGE SCALE GENOMIC DNA]</scope>
    <source>
        <strain evidence="6 7">B6-8</strain>
    </source>
</reference>
<evidence type="ECO:0000259" key="4">
    <source>
        <dbReference type="Pfam" id="PF01408"/>
    </source>
</evidence>
<feature type="domain" description="Gfo/Idh/MocA-like oxidoreductase N-terminal" evidence="4">
    <location>
        <begin position="6"/>
        <end position="118"/>
    </location>
</feature>
<dbReference type="Gene3D" id="3.40.50.720">
    <property type="entry name" value="NAD(P)-binding Rossmann-like Domain"/>
    <property type="match status" value="1"/>
</dbReference>
<dbReference type="Pfam" id="PF00248">
    <property type="entry name" value="Aldo_ket_red"/>
    <property type="match status" value="1"/>
</dbReference>
<keyword evidence="2" id="KW-0560">Oxidoreductase</keyword>
<dbReference type="InterPro" id="IPR050984">
    <property type="entry name" value="Gfo/Idh/MocA_domain"/>
</dbReference>
<dbReference type="Pfam" id="PF01408">
    <property type="entry name" value="GFO_IDH_MocA"/>
    <property type="match status" value="1"/>
</dbReference>
<evidence type="ECO:0000259" key="3">
    <source>
        <dbReference type="Pfam" id="PF00248"/>
    </source>
</evidence>
<dbReference type="RefSeq" id="WP_266346655.1">
    <property type="nucleotide sequence ID" value="NZ_JAPKNG010000001.1"/>
</dbReference>
<proteinExistence type="inferred from homology"/>
<name>A0ABU0H045_9HYPH</name>
<dbReference type="InterPro" id="IPR055170">
    <property type="entry name" value="GFO_IDH_MocA-like_dom"/>
</dbReference>
<gene>
    <name evidence="6" type="ORF">QO014_000052</name>
</gene>
<accession>A0ABU0H045</accession>
<evidence type="ECO:0000313" key="6">
    <source>
        <dbReference type="EMBL" id="MDQ0435682.1"/>
    </source>
</evidence>
<organism evidence="6 7">
    <name type="scientific">Kaistia dalseonensis</name>
    <dbReference type="NCBI Taxonomy" id="410840"/>
    <lineage>
        <taxon>Bacteria</taxon>
        <taxon>Pseudomonadati</taxon>
        <taxon>Pseudomonadota</taxon>
        <taxon>Alphaproteobacteria</taxon>
        <taxon>Hyphomicrobiales</taxon>
        <taxon>Kaistiaceae</taxon>
        <taxon>Kaistia</taxon>
    </lineage>
</organism>
<dbReference type="EMBL" id="JAUSVO010000001">
    <property type="protein sequence ID" value="MDQ0435682.1"/>
    <property type="molecule type" value="Genomic_DNA"/>
</dbReference>
<dbReference type="Proteomes" id="UP001241603">
    <property type="component" value="Unassembled WGS sequence"/>
</dbReference>
<feature type="domain" description="NADP-dependent oxidoreductase" evidence="3">
    <location>
        <begin position="396"/>
        <end position="666"/>
    </location>
</feature>
<dbReference type="Gene3D" id="3.30.360.10">
    <property type="entry name" value="Dihydrodipicolinate Reductase, domain 2"/>
    <property type="match status" value="1"/>
</dbReference>
<dbReference type="InterPro" id="IPR036812">
    <property type="entry name" value="NAD(P)_OxRdtase_dom_sf"/>
</dbReference>
<dbReference type="SUPFAM" id="SSF51735">
    <property type="entry name" value="NAD(P)-binding Rossmann-fold domains"/>
    <property type="match status" value="1"/>
</dbReference>
<comment type="similarity">
    <text evidence="1">Belongs to the Gfo/Idh/MocA family.</text>
</comment>
<dbReference type="Pfam" id="PF22725">
    <property type="entry name" value="GFO_IDH_MocA_C3"/>
    <property type="match status" value="1"/>
</dbReference>
<comment type="caution">
    <text evidence="6">The sequence shown here is derived from an EMBL/GenBank/DDBJ whole genome shotgun (WGS) entry which is preliminary data.</text>
</comment>
<evidence type="ECO:0000259" key="5">
    <source>
        <dbReference type="Pfam" id="PF22725"/>
    </source>
</evidence>
<dbReference type="InterPro" id="IPR023210">
    <property type="entry name" value="NADP_OxRdtase_dom"/>
</dbReference>
<feature type="domain" description="GFO/IDH/MocA-like oxidoreductase" evidence="5">
    <location>
        <begin position="134"/>
        <end position="257"/>
    </location>
</feature>
<keyword evidence="7" id="KW-1185">Reference proteome</keyword>
<evidence type="ECO:0000313" key="7">
    <source>
        <dbReference type="Proteomes" id="UP001241603"/>
    </source>
</evidence>
<protein>
    <submittedName>
        <fullName evidence="6">Dehydrogenase/aryl-alcohol dehydrogenase-like putative oxidoreductase</fullName>
    </submittedName>
</protein>
<dbReference type="InterPro" id="IPR000683">
    <property type="entry name" value="Gfo/Idh/MocA-like_OxRdtase_N"/>
</dbReference>
<dbReference type="SUPFAM" id="SSF51430">
    <property type="entry name" value="NAD(P)-linked oxidoreductase"/>
    <property type="match status" value="1"/>
</dbReference>
<dbReference type="PANTHER" id="PTHR22604:SF105">
    <property type="entry name" value="TRANS-1,2-DIHYDROBENZENE-1,2-DIOL DEHYDROGENASE"/>
    <property type="match status" value="1"/>
</dbReference>
<evidence type="ECO:0000256" key="2">
    <source>
        <dbReference type="ARBA" id="ARBA00023002"/>
    </source>
</evidence>
<dbReference type="SUPFAM" id="SSF55347">
    <property type="entry name" value="Glyceraldehyde-3-phosphate dehydrogenase-like, C-terminal domain"/>
    <property type="match status" value="1"/>
</dbReference>
<sequence>MTIQTLRWGIIGPGAIAKDFRRGVLDSRFGKLEAIATRNPGKPGLAEDFPEARILDGYDAILKDPNVDAIYIATPHVGHAEWAIKAAEAGKHVLVEKPFALSAFEADAVFHAHRKAGTFAAEAFMYRLHPQTKAIYDLVASGTIGEVRSIKSSFGFQMPGFMPDHRLFASALAGGGILDVGGYPVSMTRFIAGATAGKPFLDPVKVSGMANLNAEGTDNWASALLQFENGIIAEVSCAVMANLDNVLRIIGTEGRIEVPDFWFADGDRTGGEGRIDIIKGGQTETIRTGKQRHLYSFEADAAAEAIFAGRQQLDSPGMSWADTLGNLRVLDKWRADAGIEYSVEKPANRKLTLSGRPLKSGGTTVPRRKLAGIGKDMSIVALGFEDFRTFASGTILLDAFYEAGGNLFDTGWVYGSGYTEKLLGEWLTNRGVREQSVVIGKGAHSPLCYPDVIGKQLTQTLDRLQTDYVDVYFMHRDNLDVPVGEFVDAMDAEVKAGRIRGIFGGSNWTRERFDEAVAYAEKNGKQKPGALSNNFALAEMQDVIWAGCVSSSDDAWKAWFRDRQVPNFAWSSQGRGFFTDRAGRDKRDNEELVRVWYNEKNFGRRDRAIELAEKLGKSPIHVALAYVLHQPFPVVPLIGPRTLGELDDSLKAFDIRLTPEQVAWLDQG</sequence>